<sequence length="577" mass="63533">MPRNQRRKELGKFLVPGIIIRLSLTANSLNSYYKVPEGELDTRIRNYQSPNLQQKLSVLPQGTCPNASYLENPHSLQATQLPLNPANMTLSGISGKRARPRNSDSGHDSELFVSPSPSVRAAPSYPLTGHAAVSCPPPLGATPPGTAQRGTAQRGTAQRGTAQRGTAQEGAVQKTHESPTGLSPAGQGNAPRQQTAGAYIPEIPAAVPPESGLSRKRKNSMREALIHTGQVPRNESKRAKRGKRSLMEDLCLNGKPTENVCGRPRFSTAPGSEEAVPQSQKTARRRAIQASGKAVASAPAPAPVRQFLVPAQSVEVGDEEGQDDDAVMPPRPLRRRQRLPTPRAATPPGFQPEREIAFKTTPLHQLYFPSQLNREAKANAHRWNDKHSYSEQTVFVLIHQVDDEVLETRVYVALKDANADVLKIMAHDHPEAFAVPRVERHYDDGDDENVKVKVEEPERAQSVLRDMEAPPTALDTTVFRVEDGGAKGPFTVQESHVIIKDEDSENEPLDARQPNPLPPTNRRGEILLGMAPDAKYCYWGEWKFASHCLKMEARMRDGKRIKVFASLKNLRKPRDIS</sequence>
<evidence type="ECO:0000313" key="3">
    <source>
        <dbReference type="Proteomes" id="UP000294003"/>
    </source>
</evidence>
<gene>
    <name evidence="2" type="ORF">DL762_000329</name>
</gene>
<name>A0ABY0HJG0_9PEZI</name>
<evidence type="ECO:0000256" key="1">
    <source>
        <dbReference type="SAM" id="MobiDB-lite"/>
    </source>
</evidence>
<feature type="compositionally biased region" description="Low complexity" evidence="1">
    <location>
        <begin position="113"/>
        <end position="126"/>
    </location>
</feature>
<protein>
    <submittedName>
        <fullName evidence="2">Uncharacterized protein</fullName>
    </submittedName>
</protein>
<feature type="region of interest" description="Disordered" evidence="1">
    <location>
        <begin position="261"/>
        <end position="281"/>
    </location>
</feature>
<comment type="caution">
    <text evidence="2">The sequence shown here is derived from an EMBL/GenBank/DDBJ whole genome shotgun (WGS) entry which is preliminary data.</text>
</comment>
<reference evidence="2 3" key="1">
    <citation type="submission" date="2018-06" db="EMBL/GenBank/DDBJ databases">
        <title>Complete Genomes of Monosporascus.</title>
        <authorList>
            <person name="Robinson A.J."/>
            <person name="Natvig D.O."/>
        </authorList>
    </citation>
    <scope>NUCLEOTIDE SEQUENCE [LARGE SCALE GENOMIC DNA]</scope>
    <source>
        <strain evidence="2 3">CBS 609.92</strain>
    </source>
</reference>
<feature type="compositionally biased region" description="Basic and acidic residues" evidence="1">
    <location>
        <begin position="101"/>
        <end position="110"/>
    </location>
</feature>
<feature type="region of interest" description="Disordered" evidence="1">
    <location>
        <begin position="87"/>
        <end position="193"/>
    </location>
</feature>
<evidence type="ECO:0000313" key="2">
    <source>
        <dbReference type="EMBL" id="RYO94895.1"/>
    </source>
</evidence>
<feature type="region of interest" description="Disordered" evidence="1">
    <location>
        <begin position="314"/>
        <end position="350"/>
    </location>
</feature>
<feature type="compositionally biased region" description="Acidic residues" evidence="1">
    <location>
        <begin position="316"/>
        <end position="326"/>
    </location>
</feature>
<dbReference type="Proteomes" id="UP000294003">
    <property type="component" value="Unassembled WGS sequence"/>
</dbReference>
<accession>A0ABY0HJG0</accession>
<proteinExistence type="predicted"/>
<feature type="compositionally biased region" description="Polar residues" evidence="1">
    <location>
        <begin position="148"/>
        <end position="166"/>
    </location>
</feature>
<organism evidence="2 3">
    <name type="scientific">Monosporascus cannonballus</name>
    <dbReference type="NCBI Taxonomy" id="155416"/>
    <lineage>
        <taxon>Eukaryota</taxon>
        <taxon>Fungi</taxon>
        <taxon>Dikarya</taxon>
        <taxon>Ascomycota</taxon>
        <taxon>Pezizomycotina</taxon>
        <taxon>Sordariomycetes</taxon>
        <taxon>Xylariomycetidae</taxon>
        <taxon>Xylariales</taxon>
        <taxon>Xylariales incertae sedis</taxon>
        <taxon>Monosporascus</taxon>
    </lineage>
</organism>
<feature type="region of interest" description="Disordered" evidence="1">
    <location>
        <begin position="224"/>
        <end position="246"/>
    </location>
</feature>
<feature type="compositionally biased region" description="Low complexity" evidence="1">
    <location>
        <begin position="339"/>
        <end position="348"/>
    </location>
</feature>
<feature type="region of interest" description="Disordered" evidence="1">
    <location>
        <begin position="500"/>
        <end position="522"/>
    </location>
</feature>
<dbReference type="EMBL" id="QJNS01000006">
    <property type="protein sequence ID" value="RYO94895.1"/>
    <property type="molecule type" value="Genomic_DNA"/>
</dbReference>
<keyword evidence="3" id="KW-1185">Reference proteome</keyword>